<dbReference type="OrthoDB" id="1191002at2"/>
<name>A0A3L9M4F7_9FLAO</name>
<keyword evidence="1" id="KW-0732">Signal</keyword>
<evidence type="ECO:0008006" key="4">
    <source>
        <dbReference type="Google" id="ProtNLM"/>
    </source>
</evidence>
<dbReference type="EMBL" id="RDOJ01000015">
    <property type="protein sequence ID" value="RLZ08067.1"/>
    <property type="molecule type" value="Genomic_DNA"/>
</dbReference>
<gene>
    <name evidence="2" type="ORF">EAH69_10745</name>
</gene>
<sequence>MKNLTLLFILCSFFACAQETNTSELKEESPIVYLPKETDVMPVFDGCVLYPTVQENVNCFSAQMNNKFIEIFNSKFDHTKLPKGVVKITYVIGKEGKLKEIKGQGAEELIPYALEVFDEINKDIIYQPAIKNGIPVDVKFSMPFRLQ</sequence>
<proteinExistence type="predicted"/>
<organism evidence="2 3">
    <name type="scientific">Faecalibacter macacae</name>
    <dbReference type="NCBI Taxonomy" id="1859289"/>
    <lineage>
        <taxon>Bacteria</taxon>
        <taxon>Pseudomonadati</taxon>
        <taxon>Bacteroidota</taxon>
        <taxon>Flavobacteriia</taxon>
        <taxon>Flavobacteriales</taxon>
        <taxon>Weeksellaceae</taxon>
        <taxon>Faecalibacter</taxon>
    </lineage>
</organism>
<reference evidence="2 3" key="1">
    <citation type="submission" date="2018-10" db="EMBL/GenBank/DDBJ databases">
        <authorList>
            <person name="Chen X."/>
        </authorList>
    </citation>
    <scope>NUCLEOTIDE SEQUENCE [LARGE SCALE GENOMIC DNA]</scope>
    <source>
        <strain evidence="2 3">YIM 102668</strain>
    </source>
</reference>
<dbReference type="Proteomes" id="UP000275348">
    <property type="component" value="Unassembled WGS sequence"/>
</dbReference>
<keyword evidence="3" id="KW-1185">Reference proteome</keyword>
<protein>
    <recommendedName>
        <fullName evidence="4">TonB C-terminal domain-containing protein</fullName>
    </recommendedName>
</protein>
<feature type="chain" id="PRO_5018301448" description="TonB C-terminal domain-containing protein" evidence="1">
    <location>
        <begin position="18"/>
        <end position="147"/>
    </location>
</feature>
<evidence type="ECO:0000313" key="3">
    <source>
        <dbReference type="Proteomes" id="UP000275348"/>
    </source>
</evidence>
<evidence type="ECO:0000313" key="2">
    <source>
        <dbReference type="EMBL" id="RLZ08067.1"/>
    </source>
</evidence>
<dbReference type="RefSeq" id="WP_121935209.1">
    <property type="nucleotide sequence ID" value="NZ_RDOJ01000015.1"/>
</dbReference>
<dbReference type="AlphaFoldDB" id="A0A3L9M4F7"/>
<feature type="signal peptide" evidence="1">
    <location>
        <begin position="1"/>
        <end position="17"/>
    </location>
</feature>
<dbReference type="PROSITE" id="PS51257">
    <property type="entry name" value="PROKAR_LIPOPROTEIN"/>
    <property type="match status" value="1"/>
</dbReference>
<evidence type="ECO:0000256" key="1">
    <source>
        <dbReference type="SAM" id="SignalP"/>
    </source>
</evidence>
<comment type="caution">
    <text evidence="2">The sequence shown here is derived from an EMBL/GenBank/DDBJ whole genome shotgun (WGS) entry which is preliminary data.</text>
</comment>
<accession>A0A3L9M4F7</accession>